<dbReference type="SUPFAM" id="SSF52954">
    <property type="entry name" value="Class II aaRS ABD-related"/>
    <property type="match status" value="1"/>
</dbReference>
<dbReference type="AlphaFoldDB" id="A0A9Q0RDU5"/>
<dbReference type="GO" id="GO:0030515">
    <property type="term" value="F:snoRNA binding"/>
    <property type="evidence" value="ECO:0007669"/>
    <property type="project" value="TreeGrafter"/>
</dbReference>
<feature type="domain" description="Brix" evidence="1">
    <location>
        <begin position="83"/>
        <end position="263"/>
    </location>
</feature>
<gene>
    <name evidence="2" type="ORF">M0811_06107</name>
</gene>
<dbReference type="GO" id="GO:0032040">
    <property type="term" value="C:small-subunit processome"/>
    <property type="evidence" value="ECO:0007669"/>
    <property type="project" value="TreeGrafter"/>
</dbReference>
<dbReference type="OrthoDB" id="10253204at2759"/>
<dbReference type="OMA" id="IGTMSEQ"/>
<dbReference type="EMBL" id="JAPDFW010000060">
    <property type="protein sequence ID" value="KAJ5076527.1"/>
    <property type="molecule type" value="Genomic_DNA"/>
</dbReference>
<protein>
    <submittedName>
        <fullName evidence="2">U3 small nucleolar ribonucleoprotein imp4</fullName>
    </submittedName>
</protein>
<evidence type="ECO:0000313" key="3">
    <source>
        <dbReference type="Proteomes" id="UP001149090"/>
    </source>
</evidence>
<dbReference type="FunFam" id="3.40.50.10480:FF:000001">
    <property type="entry name" value="IMP4, U3 small nucleolar ribonucleoprotein"/>
    <property type="match status" value="1"/>
</dbReference>
<dbReference type="Proteomes" id="UP001149090">
    <property type="component" value="Unassembled WGS sequence"/>
</dbReference>
<dbReference type="GO" id="GO:0005654">
    <property type="term" value="C:nucleoplasm"/>
    <property type="evidence" value="ECO:0007669"/>
    <property type="project" value="UniProtKB-ARBA"/>
</dbReference>
<reference evidence="2" key="1">
    <citation type="submission" date="2022-10" db="EMBL/GenBank/DDBJ databases">
        <title>Novel sulphate-reducing endosymbionts in the free-living metamonad Anaeramoeba.</title>
        <authorList>
            <person name="Jerlstrom-Hultqvist J."/>
            <person name="Cepicka I."/>
            <person name="Gallot-Lavallee L."/>
            <person name="Salas-Leiva D."/>
            <person name="Curtis B.A."/>
            <person name="Zahonova K."/>
            <person name="Pipaliya S."/>
            <person name="Dacks J."/>
            <person name="Roger A.J."/>
        </authorList>
    </citation>
    <scope>NUCLEOTIDE SEQUENCE</scope>
    <source>
        <strain evidence="2">BMAN</strain>
    </source>
</reference>
<dbReference type="PANTHER" id="PTHR22734:SF2">
    <property type="entry name" value="U3 SMALL NUCLEOLAR RIBONUCLEOPROTEIN PROTEIN IMP4"/>
    <property type="match status" value="1"/>
</dbReference>
<evidence type="ECO:0000313" key="2">
    <source>
        <dbReference type="EMBL" id="KAJ5076527.1"/>
    </source>
</evidence>
<accession>A0A9Q0RDU5</accession>
<evidence type="ECO:0000259" key="1">
    <source>
        <dbReference type="PROSITE" id="PS50833"/>
    </source>
</evidence>
<dbReference type="InterPro" id="IPR044281">
    <property type="entry name" value="IMP4/RPF1"/>
</dbReference>
<dbReference type="GO" id="GO:0034457">
    <property type="term" value="C:Mpp10 complex"/>
    <property type="evidence" value="ECO:0007669"/>
    <property type="project" value="UniProtKB-ARBA"/>
</dbReference>
<organism evidence="2 3">
    <name type="scientific">Anaeramoeba ignava</name>
    <name type="common">Anaerobic marine amoeba</name>
    <dbReference type="NCBI Taxonomy" id="1746090"/>
    <lineage>
        <taxon>Eukaryota</taxon>
        <taxon>Metamonada</taxon>
        <taxon>Anaeramoebidae</taxon>
        <taxon>Anaeramoeba</taxon>
    </lineage>
</organism>
<name>A0A9Q0RDU5_ANAIG</name>
<dbReference type="GO" id="GO:0042134">
    <property type="term" value="F:rRNA primary transcript binding"/>
    <property type="evidence" value="ECO:0007669"/>
    <property type="project" value="InterPro"/>
</dbReference>
<dbReference type="GO" id="GO:0006364">
    <property type="term" value="P:rRNA processing"/>
    <property type="evidence" value="ECO:0007669"/>
    <property type="project" value="InterPro"/>
</dbReference>
<keyword evidence="2" id="KW-0687">Ribonucleoprotein</keyword>
<keyword evidence="3" id="KW-1185">Reference proteome</keyword>
<dbReference type="Pfam" id="PF04427">
    <property type="entry name" value="Brix"/>
    <property type="match status" value="1"/>
</dbReference>
<dbReference type="SMART" id="SM00879">
    <property type="entry name" value="Brix"/>
    <property type="match status" value="1"/>
</dbReference>
<comment type="caution">
    <text evidence="2">The sequence shown here is derived from an EMBL/GenBank/DDBJ whole genome shotgun (WGS) entry which is preliminary data.</text>
</comment>
<dbReference type="Gene3D" id="3.40.50.10480">
    <property type="entry name" value="Probable brix-domain ribosomal biogenesis protein"/>
    <property type="match status" value="1"/>
</dbReference>
<proteinExistence type="predicted"/>
<dbReference type="PANTHER" id="PTHR22734">
    <property type="entry name" value="U3 SMALL NUCLEOLAR RIBONUCLEOPROTEIN PROTEIN IMP4"/>
    <property type="match status" value="1"/>
</dbReference>
<dbReference type="InterPro" id="IPR007109">
    <property type="entry name" value="Brix"/>
</dbReference>
<dbReference type="GO" id="GO:0042274">
    <property type="term" value="P:ribosomal small subunit biogenesis"/>
    <property type="evidence" value="ECO:0007669"/>
    <property type="project" value="UniProtKB-ARBA"/>
</dbReference>
<sequence>MIRRNVRLRKEYLYRKSLEGKERIEYEQKKMLKEALEEEKPISKDIAERYEELHNKIEGDDEYTGRERLSIDDEYMNSGITDPKVLITTSRNPSSRLSQFAKEIKLIFPNSERINRGKHVVHEITQACRANEMTDLILLHEHQGEPDGMIISHFPYGPTAYFGLINTVLRHDIKGAEKMSETYPHLIFHKFTTKIGERVQTILKYLFPVPKDSSKRIITFANDQDVISFRHHIYKKEDNEILLKEIGPRFEMKLFCIKLGTVEIEEADKEYIVHPYINSKKNVL</sequence>
<dbReference type="PROSITE" id="PS50833">
    <property type="entry name" value="BRIX"/>
    <property type="match status" value="1"/>
</dbReference>